<comment type="caution">
    <text evidence="3">The sequence shown here is derived from an EMBL/GenBank/DDBJ whole genome shotgun (WGS) entry which is preliminary data.</text>
</comment>
<dbReference type="Proteomes" id="UP001204151">
    <property type="component" value="Unassembled WGS sequence"/>
</dbReference>
<name>A0ABT1ZQA7_9BURK</name>
<dbReference type="EC" id="2.4.-.-" evidence="3"/>
<dbReference type="InterPro" id="IPR001296">
    <property type="entry name" value="Glyco_trans_1"/>
</dbReference>
<organism evidence="3 4">
    <name type="scientific">Massilia pinisoli</name>
    <dbReference type="NCBI Taxonomy" id="1772194"/>
    <lineage>
        <taxon>Bacteria</taxon>
        <taxon>Pseudomonadati</taxon>
        <taxon>Pseudomonadota</taxon>
        <taxon>Betaproteobacteria</taxon>
        <taxon>Burkholderiales</taxon>
        <taxon>Oxalobacteraceae</taxon>
        <taxon>Telluria group</taxon>
        <taxon>Massilia</taxon>
    </lineage>
</organism>
<feature type="domain" description="Glycosyl transferase family 1" evidence="2">
    <location>
        <begin position="618"/>
        <end position="789"/>
    </location>
</feature>
<dbReference type="Gene3D" id="3.40.50.2000">
    <property type="entry name" value="Glycogen Phosphorylase B"/>
    <property type="match status" value="4"/>
</dbReference>
<evidence type="ECO:0000259" key="2">
    <source>
        <dbReference type="Pfam" id="PF00534"/>
    </source>
</evidence>
<dbReference type="EMBL" id="JANUGW010000006">
    <property type="protein sequence ID" value="MCS0582076.1"/>
    <property type="molecule type" value="Genomic_DNA"/>
</dbReference>
<proteinExistence type="predicted"/>
<dbReference type="GO" id="GO:0016757">
    <property type="term" value="F:glycosyltransferase activity"/>
    <property type="evidence" value="ECO:0007669"/>
    <property type="project" value="UniProtKB-KW"/>
</dbReference>
<evidence type="ECO:0000313" key="3">
    <source>
        <dbReference type="EMBL" id="MCS0582076.1"/>
    </source>
</evidence>
<sequence>MRIIIDMQGAQTSGSRTRGIGRYTFSLTQAIVRQRGTHDIVLVLNSAYADAAEWLHTQFADQLPPENIRVWQAPGPINGLAPANVWRRESAELLREAFIASLAPDYVLVTSLFEGFGDDAATSIAKLDLSIPTAVILYDLIPFIQRKLYLADPMLESWYESKLDSLRRADLLLSISESSRQEAIGHLGFEAAACVNISTAADAHFVPLEPAPARERDVRERYGLRGRYVMYTGGIDHRKNIDGLIRAYASLPAAVRNGLQLAIVCSIQPHHRADLERRAAEAGLARDEFVLTGFVPDEDLVLLYNLCTVFIFPSWHEGFGLPALEAMSCGRAVIAAGTSSLPEVIGRADALFDPHDVASIADKLKQVLLDDDFRRDLEEHGLRQARHFSWDLTARRALAAIEQARPAHPRAAGLVAPIRRPRLAYVAPLPPERSGIADYSAELLPELGRHYEIDVVAPQGSVADPWIRANCRVRDVEWFREHAGRYDRVLYHMGNSTFHSHLFDLMDEIPGVVVLHDFFLSGVASAIERNGTDPAFWTSALYDSHGYPAVAQRFRGDVQQVIADYPCNLRVLRAALNVIVHGENSCRLARAWHGPRGADGWHVIPHLRNAVPDVPRAQARQALGVGADSFVVCTFGLLGPTKLNDRLLSAWLATTLARDPDCVLVFVGENAVGEYGANLLAAIAASPARDRIRITGWADTARYRQYLAAADVGVQLRTQSRGETSGTVLDCMNYGLATIVNAHGSLVDLPDDAVVKLADGFEDGELAAALQRLRDDPVERQRLGRRGRDVIRTVHAPRHCADLYAQAIEQAYHEAGRGPAVLIDAVARIDAAGPTEQDLVRFAQALAQCLPARLRRPQRLIEVDPDGRDGASAELARLLAEPQGEERIEPVYVDKEGQVRYARRFALRTLGCPEDALADEVADIHHGDTFVALSLEGGRDRHDVLIDLRLRGVHMTTEREITP</sequence>
<dbReference type="PANTHER" id="PTHR46401">
    <property type="entry name" value="GLYCOSYLTRANSFERASE WBBK-RELATED"/>
    <property type="match status" value="1"/>
</dbReference>
<feature type="domain" description="Glycosyl transferase family 1" evidence="2">
    <location>
        <begin position="227"/>
        <end position="381"/>
    </location>
</feature>
<dbReference type="PANTHER" id="PTHR46401:SF2">
    <property type="entry name" value="GLYCOSYLTRANSFERASE WBBK-RELATED"/>
    <property type="match status" value="1"/>
</dbReference>
<protein>
    <submittedName>
        <fullName evidence="3">Glycosyltransferase</fullName>
        <ecNumber evidence="3">2.4.-.-</ecNumber>
    </submittedName>
</protein>
<dbReference type="CDD" id="cd03801">
    <property type="entry name" value="GT4_PimA-like"/>
    <property type="match status" value="1"/>
</dbReference>
<keyword evidence="4" id="KW-1185">Reference proteome</keyword>
<accession>A0ABT1ZQA7</accession>
<reference evidence="3 4" key="1">
    <citation type="submission" date="2022-08" db="EMBL/GenBank/DDBJ databases">
        <title>Reclassification of Massilia species as members of the genera Telluria, Duganella, Pseudoduganella, Mokoshia gen. nov. and Zemynaea gen. nov. using orthogonal and non-orthogonal genome-based approaches.</title>
        <authorList>
            <person name="Bowman J.P."/>
        </authorList>
    </citation>
    <scope>NUCLEOTIDE SEQUENCE [LARGE SCALE GENOMIC DNA]</scope>
    <source>
        <strain evidence="3 4">JCM 31316</strain>
    </source>
</reference>
<dbReference type="SUPFAM" id="SSF53756">
    <property type="entry name" value="UDP-Glycosyltransferase/glycogen phosphorylase"/>
    <property type="match status" value="2"/>
</dbReference>
<dbReference type="RefSeq" id="WP_258816647.1">
    <property type="nucleotide sequence ID" value="NZ_JANUGW010000006.1"/>
</dbReference>
<evidence type="ECO:0000313" key="4">
    <source>
        <dbReference type="Proteomes" id="UP001204151"/>
    </source>
</evidence>
<gene>
    <name evidence="3" type="ORF">NX784_10780</name>
</gene>
<evidence type="ECO:0000256" key="1">
    <source>
        <dbReference type="ARBA" id="ARBA00022679"/>
    </source>
</evidence>
<keyword evidence="1 3" id="KW-0808">Transferase</keyword>
<dbReference type="CDD" id="cd03809">
    <property type="entry name" value="GT4_MtfB-like"/>
    <property type="match status" value="1"/>
</dbReference>
<keyword evidence="3" id="KW-0328">Glycosyltransferase</keyword>
<dbReference type="Pfam" id="PF00534">
    <property type="entry name" value="Glycos_transf_1"/>
    <property type="match status" value="2"/>
</dbReference>